<organism evidence="3 4">
    <name type="scientific">Mucor flavus</name>
    <dbReference type="NCBI Taxonomy" id="439312"/>
    <lineage>
        <taxon>Eukaryota</taxon>
        <taxon>Fungi</taxon>
        <taxon>Fungi incertae sedis</taxon>
        <taxon>Mucoromycota</taxon>
        <taxon>Mucoromycotina</taxon>
        <taxon>Mucoromycetes</taxon>
        <taxon>Mucorales</taxon>
        <taxon>Mucorineae</taxon>
        <taxon>Mucoraceae</taxon>
        <taxon>Mucor</taxon>
    </lineage>
</organism>
<evidence type="ECO:0000259" key="2">
    <source>
        <dbReference type="SMART" id="SM00721"/>
    </source>
</evidence>
<dbReference type="EMBL" id="BAABUK010000010">
    <property type="protein sequence ID" value="GAA5811559.1"/>
    <property type="molecule type" value="Genomic_DNA"/>
</dbReference>
<dbReference type="SMART" id="SM00721">
    <property type="entry name" value="BAR"/>
    <property type="match status" value="1"/>
</dbReference>
<dbReference type="InterPro" id="IPR004148">
    <property type="entry name" value="BAR_dom"/>
</dbReference>
<dbReference type="InterPro" id="IPR027267">
    <property type="entry name" value="AH/BAR_dom_sf"/>
</dbReference>
<gene>
    <name evidence="3" type="ORF">MFLAVUS_004997</name>
</gene>
<keyword evidence="1" id="KW-0175">Coiled coil</keyword>
<dbReference type="Gene3D" id="1.20.1270.60">
    <property type="entry name" value="Arfaptin homology (AH) domain/BAR domain"/>
    <property type="match status" value="1"/>
</dbReference>
<name>A0ABP9YXH2_9FUNG</name>
<evidence type="ECO:0000313" key="3">
    <source>
        <dbReference type="EMBL" id="GAA5811559.1"/>
    </source>
</evidence>
<accession>A0ABP9YXH2</accession>
<dbReference type="Proteomes" id="UP001473302">
    <property type="component" value="Unassembled WGS sequence"/>
</dbReference>
<proteinExistence type="predicted"/>
<dbReference type="Pfam" id="PF10455">
    <property type="entry name" value="BAR_2"/>
    <property type="match status" value="1"/>
</dbReference>
<feature type="domain" description="BAR" evidence="2">
    <location>
        <begin position="101"/>
        <end position="369"/>
    </location>
</feature>
<comment type="caution">
    <text evidence="3">The sequence shown here is derived from an EMBL/GenBank/DDBJ whole genome shotgun (WGS) entry which is preliminary data.</text>
</comment>
<dbReference type="InterPro" id="IPR018859">
    <property type="entry name" value="BAR_dom-cont"/>
</dbReference>
<evidence type="ECO:0000313" key="4">
    <source>
        <dbReference type="Proteomes" id="UP001473302"/>
    </source>
</evidence>
<evidence type="ECO:0000256" key="1">
    <source>
        <dbReference type="SAM" id="Coils"/>
    </source>
</evidence>
<reference evidence="3 4" key="1">
    <citation type="submission" date="2024-04" db="EMBL/GenBank/DDBJ databases">
        <title>genome sequences of Mucor flavus KT1a and Helicostylum pulchrum KT1b strains isolated from the surface of a dry-aged beef.</title>
        <authorList>
            <person name="Toyotome T."/>
            <person name="Hosono M."/>
            <person name="Torimaru M."/>
            <person name="Fukuda K."/>
            <person name="Mikami N."/>
        </authorList>
    </citation>
    <scope>NUCLEOTIDE SEQUENCE [LARGE SCALE GENOMIC DNA]</scope>
    <source>
        <strain evidence="3 4">KT1a</strain>
    </source>
</reference>
<protein>
    <recommendedName>
        <fullName evidence="2">BAR domain-containing protein</fullName>
    </recommendedName>
</protein>
<feature type="coiled-coil region" evidence="1">
    <location>
        <begin position="297"/>
        <end position="324"/>
    </location>
</feature>
<keyword evidence="4" id="KW-1185">Reference proteome</keyword>
<sequence>MSMSDNVTPIKIAVESVEEPRISDSLIEQAPQVEKVNHEQTPEPVNKPIFRAEQEPIFDNTIPSIPTERISSSDNSTPAFFETTLDGLASISSKLNPIAQKFGKGVGRLRQYAEEKIGTAEDITDLPQEYKDLEKRVDALAQLHQNFLKVAKTYSTPAYDYPVQFQESLLGFTSTVTNQIQQLSKSVSDRAQTEAPAIPTVNKPDHPQSLYHALGRVSLQGAQDIGKDEALGTALDKFGSVSDKLGNARLTMDHEIVSKFNTPIQVSLKTSIEGAMKARRNVQEKRLALDAAKTHYRESGRGKLDSARLEVEQAEDQFVGAVEEATHAMKIVLEDPEPLRDLADFAQIQLSFFKEAQGLLSGLVPQLEEIRATQESVYRVLDNAE</sequence>
<dbReference type="SUPFAM" id="SSF103657">
    <property type="entry name" value="BAR/IMD domain-like"/>
    <property type="match status" value="1"/>
</dbReference>